<accession>A0A922T3E8</accession>
<dbReference type="Gene3D" id="3.30.420.10">
    <property type="entry name" value="Ribonuclease H-like superfamily/Ribonuclease H"/>
    <property type="match status" value="1"/>
</dbReference>
<dbReference type="Proteomes" id="UP000249757">
    <property type="component" value="Unassembled WGS sequence"/>
</dbReference>
<proteinExistence type="predicted"/>
<dbReference type="AlphaFoldDB" id="A0A922T3E8"/>
<sequence length="354" mass="40299">MAPNTDSFTRTLIVTLKSPPVGKSTSQISELTGVNPRTVDRIYSRAIAAGFEPNVLPLKILPHHVQDASRSGRPAKQTEEKTCADVAGGLSLKGVEISASTVWRVLREAGYKKTKPTRKPGLTQEMRSARLKWAIDHRDWTLEDWKNVIWTDETSVVINHRRGGYRIWRRADERVVKSCIRERWKGYSEFMFWGCFSYDKKGPCYFYQPETKAEREDAACRIEQLNAELEPLQREEWELSESMRTGLRNKRGRKPQWRWTEKTGKLLEELFELLKSLSDKDASEVLGRIRAGAKPQDIIESVKHGNMLMHFASAMGSSRDSPTSSQVGDRERSRSGSRDNEKPGKDADTPTKGS</sequence>
<evidence type="ECO:0000259" key="2">
    <source>
        <dbReference type="Pfam" id="PF01498"/>
    </source>
</evidence>
<dbReference type="GO" id="GO:0015074">
    <property type="term" value="P:DNA integration"/>
    <property type="evidence" value="ECO:0007669"/>
    <property type="project" value="InterPro"/>
</dbReference>
<gene>
    <name evidence="3" type="ORF">Ptr86124_001013</name>
</gene>
<dbReference type="InterPro" id="IPR002492">
    <property type="entry name" value="Transposase_Tc1-like"/>
</dbReference>
<feature type="compositionally biased region" description="Basic and acidic residues" evidence="1">
    <location>
        <begin position="328"/>
        <end position="354"/>
    </location>
</feature>
<comment type="caution">
    <text evidence="3">The sequence shown here is derived from an EMBL/GenBank/DDBJ whole genome shotgun (WGS) entry which is preliminary data.</text>
</comment>
<evidence type="ECO:0000256" key="1">
    <source>
        <dbReference type="SAM" id="MobiDB-lite"/>
    </source>
</evidence>
<feature type="domain" description="Transposase Tc1-like" evidence="2">
    <location>
        <begin position="80"/>
        <end position="139"/>
    </location>
</feature>
<dbReference type="GO" id="GO:0003677">
    <property type="term" value="F:DNA binding"/>
    <property type="evidence" value="ECO:0007669"/>
    <property type="project" value="InterPro"/>
</dbReference>
<keyword evidence="4" id="KW-1185">Reference proteome</keyword>
<dbReference type="Pfam" id="PF01498">
    <property type="entry name" value="HTH_Tnp_Tc3_2"/>
    <property type="match status" value="1"/>
</dbReference>
<feature type="region of interest" description="Disordered" evidence="1">
    <location>
        <begin position="313"/>
        <end position="354"/>
    </location>
</feature>
<feature type="compositionally biased region" description="Polar residues" evidence="1">
    <location>
        <begin position="315"/>
        <end position="327"/>
    </location>
</feature>
<name>A0A922T3E8_9PLEO</name>
<organism evidence="3 4">
    <name type="scientific">Pyrenophora tritici-repentis</name>
    <dbReference type="NCBI Taxonomy" id="45151"/>
    <lineage>
        <taxon>Eukaryota</taxon>
        <taxon>Fungi</taxon>
        <taxon>Dikarya</taxon>
        <taxon>Ascomycota</taxon>
        <taxon>Pezizomycotina</taxon>
        <taxon>Dothideomycetes</taxon>
        <taxon>Pleosporomycetidae</taxon>
        <taxon>Pleosporales</taxon>
        <taxon>Pleosporineae</taxon>
        <taxon>Pleosporaceae</taxon>
        <taxon>Pyrenophora</taxon>
    </lineage>
</organism>
<dbReference type="InterPro" id="IPR036397">
    <property type="entry name" value="RNaseH_sf"/>
</dbReference>
<evidence type="ECO:0000313" key="3">
    <source>
        <dbReference type="EMBL" id="KAI1520645.1"/>
    </source>
</evidence>
<dbReference type="EMBL" id="NRDI02000001">
    <property type="protein sequence ID" value="KAI1520645.1"/>
    <property type="molecule type" value="Genomic_DNA"/>
</dbReference>
<protein>
    <submittedName>
        <fullName evidence="3">HTH-Tnp-Tc3-2 domain containing protein</fullName>
    </submittedName>
</protein>
<reference evidence="4" key="1">
    <citation type="journal article" date="2022" name="Microb. Genom.">
        <title>A global pangenome for the wheat fungal pathogen Pyrenophora tritici-repentis and prediction of effector protein structural homology.</title>
        <authorList>
            <person name="Moolhuijzen P.M."/>
            <person name="See P.T."/>
            <person name="Shi G."/>
            <person name="Powell H.R."/>
            <person name="Cockram J."/>
            <person name="Jorgensen L.N."/>
            <person name="Benslimane H."/>
            <person name="Strelkov S.E."/>
            <person name="Turner J."/>
            <person name="Liu Z."/>
            <person name="Moffat C.S."/>
        </authorList>
    </citation>
    <scope>NUCLEOTIDE SEQUENCE [LARGE SCALE GENOMIC DNA]</scope>
</reference>
<dbReference type="GO" id="GO:0006313">
    <property type="term" value="P:DNA transposition"/>
    <property type="evidence" value="ECO:0007669"/>
    <property type="project" value="InterPro"/>
</dbReference>
<evidence type="ECO:0000313" key="4">
    <source>
        <dbReference type="Proteomes" id="UP000249757"/>
    </source>
</evidence>